<dbReference type="SUPFAM" id="SSF47336">
    <property type="entry name" value="ACP-like"/>
    <property type="match status" value="1"/>
</dbReference>
<comment type="caution">
    <text evidence="2">The sequence shown here is derived from an EMBL/GenBank/DDBJ whole genome shotgun (WGS) entry which is preliminary data.</text>
</comment>
<accession>A0A8H5UQD1</accession>
<evidence type="ECO:0000313" key="2">
    <source>
        <dbReference type="EMBL" id="KAF5594393.1"/>
    </source>
</evidence>
<protein>
    <submittedName>
        <fullName evidence="2">NPS5</fullName>
    </submittedName>
</protein>
<proteinExistence type="predicted"/>
<dbReference type="Proteomes" id="UP000544095">
    <property type="component" value="Unassembled WGS sequence"/>
</dbReference>
<dbReference type="Gene3D" id="1.10.1200.10">
    <property type="entry name" value="ACP-like"/>
    <property type="match status" value="1"/>
</dbReference>
<dbReference type="AlphaFoldDB" id="A0A8H5UQD1"/>
<dbReference type="EMBL" id="JAAOAR010000226">
    <property type="protein sequence ID" value="KAF5594393.1"/>
    <property type="molecule type" value="Genomic_DNA"/>
</dbReference>
<keyword evidence="3" id="KW-1185">Reference proteome</keyword>
<dbReference type="InterPro" id="IPR036736">
    <property type="entry name" value="ACP-like_sf"/>
</dbReference>
<organism evidence="2 3">
    <name type="scientific">Fusarium pseudoanthophilum</name>
    <dbReference type="NCBI Taxonomy" id="48495"/>
    <lineage>
        <taxon>Eukaryota</taxon>
        <taxon>Fungi</taxon>
        <taxon>Dikarya</taxon>
        <taxon>Ascomycota</taxon>
        <taxon>Pezizomycotina</taxon>
        <taxon>Sordariomycetes</taxon>
        <taxon>Hypocreomycetidae</taxon>
        <taxon>Hypocreales</taxon>
        <taxon>Nectriaceae</taxon>
        <taxon>Fusarium</taxon>
        <taxon>Fusarium fujikuroi species complex</taxon>
    </lineage>
</organism>
<comment type="subunit">
    <text evidence="1">Component of the NuA4 histone acetyltransferase complex.</text>
</comment>
<gene>
    <name evidence="2" type="ORF">FPANT_4860</name>
</gene>
<sequence>MHFVDELYRETVTSYLHESETDNIIRAMPVEVLNTPLERDPLRCSFFALDGDSISAIAVVSRSRSRAIEFAVQDVFKHKASLPWLYYYVKQPGLAEILNAVLENALWEIVGFVSFGEETDYAEDDKTFDEMGDFLEYTITLEVDFIPAGSDTAQRGIFRECDTQKLEEARVLDFWIDQGGRIGACGYDPMMVTLFQILDQNVEQGGLMYLVQFMRLSREEAEWMKDDAVQDSCPELAEAWEDKE</sequence>
<dbReference type="InterPro" id="IPR016197">
    <property type="entry name" value="Chromo-like_dom_sf"/>
</dbReference>
<dbReference type="SUPFAM" id="SSF54160">
    <property type="entry name" value="Chromo domain-like"/>
    <property type="match status" value="1"/>
</dbReference>
<dbReference type="Gene3D" id="2.40.50.40">
    <property type="match status" value="1"/>
</dbReference>
<evidence type="ECO:0000256" key="1">
    <source>
        <dbReference type="ARBA" id="ARBA00011353"/>
    </source>
</evidence>
<name>A0A8H5UQD1_9HYPO</name>
<evidence type="ECO:0000313" key="3">
    <source>
        <dbReference type="Proteomes" id="UP000544095"/>
    </source>
</evidence>
<reference evidence="2 3" key="1">
    <citation type="submission" date="2020-05" db="EMBL/GenBank/DDBJ databases">
        <title>Identification and distribution of gene clusters putatively required for synthesis of sphingolipid metabolism inhibitors in phylogenetically diverse species of the filamentous fungus Fusarium.</title>
        <authorList>
            <person name="Kim H.-S."/>
            <person name="Busman M."/>
            <person name="Brown D.W."/>
            <person name="Divon H."/>
            <person name="Uhlig S."/>
            <person name="Proctor R.H."/>
        </authorList>
    </citation>
    <scope>NUCLEOTIDE SEQUENCE [LARGE SCALE GENOMIC DNA]</scope>
    <source>
        <strain evidence="2 3">NRRL 25211</strain>
    </source>
</reference>